<evidence type="ECO:0000313" key="9">
    <source>
        <dbReference type="EMBL" id="KAK3723095.1"/>
    </source>
</evidence>
<organism evidence="9 10">
    <name type="scientific">Elysia crispata</name>
    <name type="common">lettuce slug</name>
    <dbReference type="NCBI Taxonomy" id="231223"/>
    <lineage>
        <taxon>Eukaryota</taxon>
        <taxon>Metazoa</taxon>
        <taxon>Spiralia</taxon>
        <taxon>Lophotrochozoa</taxon>
        <taxon>Mollusca</taxon>
        <taxon>Gastropoda</taxon>
        <taxon>Heterobranchia</taxon>
        <taxon>Euthyneura</taxon>
        <taxon>Panpulmonata</taxon>
        <taxon>Sacoglossa</taxon>
        <taxon>Placobranchoidea</taxon>
        <taxon>Plakobranchidae</taxon>
        <taxon>Elysia</taxon>
    </lineage>
</organism>
<dbReference type="GO" id="GO:0015630">
    <property type="term" value="C:microtubule cytoskeleton"/>
    <property type="evidence" value="ECO:0007669"/>
    <property type="project" value="UniProtKB-ARBA"/>
</dbReference>
<evidence type="ECO:0000256" key="6">
    <source>
        <dbReference type="SAM" id="MobiDB-lite"/>
    </source>
</evidence>
<protein>
    <recommendedName>
        <fullName evidence="11">Protein FAM166B</fullName>
    </recommendedName>
</protein>
<evidence type="ECO:0000313" key="10">
    <source>
        <dbReference type="Proteomes" id="UP001283361"/>
    </source>
</evidence>
<comment type="similarity">
    <text evidence="5">Belongs to the CIMIP2 family.</text>
</comment>
<dbReference type="EMBL" id="JAWDGP010007367">
    <property type="protein sequence ID" value="KAK3723095.1"/>
    <property type="molecule type" value="Genomic_DNA"/>
</dbReference>
<evidence type="ECO:0000256" key="3">
    <source>
        <dbReference type="ARBA" id="ARBA00023212"/>
    </source>
</evidence>
<feature type="domain" description="Sperm-associated microtubule inner protein 5" evidence="8">
    <location>
        <begin position="178"/>
        <end position="211"/>
    </location>
</feature>
<gene>
    <name evidence="9" type="ORF">RRG08_037288</name>
</gene>
<dbReference type="PANTHER" id="PTHR22146">
    <property type="entry name" value="CAT EYE SYNDROME CRITICAL REGION PROTEIN 6"/>
    <property type="match status" value="1"/>
</dbReference>
<dbReference type="Pfam" id="PF22573">
    <property type="entry name" value="SPMIP5"/>
    <property type="match status" value="1"/>
</dbReference>
<comment type="caution">
    <text evidence="9">The sequence shown here is derived from an EMBL/GenBank/DDBJ whole genome shotgun (WGS) entry which is preliminary data.</text>
</comment>
<keyword evidence="4" id="KW-0966">Cell projection</keyword>
<evidence type="ECO:0000256" key="2">
    <source>
        <dbReference type="ARBA" id="ARBA00022490"/>
    </source>
</evidence>
<keyword evidence="10" id="KW-1185">Reference proteome</keyword>
<comment type="subcellular location">
    <subcellularLocation>
        <location evidence="1">Cytoplasm</location>
        <location evidence="1">Cytoskeleton</location>
        <location evidence="1">Cilium axoneme</location>
    </subcellularLocation>
</comment>
<dbReference type="AlphaFoldDB" id="A0AAE1CP25"/>
<evidence type="ECO:0000256" key="1">
    <source>
        <dbReference type="ARBA" id="ARBA00004430"/>
    </source>
</evidence>
<feature type="region of interest" description="Disordered" evidence="6">
    <location>
        <begin position="161"/>
        <end position="186"/>
    </location>
</feature>
<dbReference type="InterPro" id="IPR055215">
    <property type="entry name" value="SPMIP5_dom"/>
</dbReference>
<sequence>MAFPPSSGNDLGGGPSLEQRRAFAGLKDGAEVPGYRGYIPQIKYHVGGTYGNSTHALSQEYGMKRAMTILGPCEPERVCNKLPVTDGDKKFTEKMVPGYTGYVPRLMFRYGGTYRQDCDHSIDNFISARDGYAAKQEELGRHSRANPRLTAISYDPDVKDKLNRYRDTHPTPSTLVADKRPMQEPPIPGYQGYIPRIYPTEVGLGQRYHCSTNSGLDLFTREQTFQRAANASCPKTVTMGSRQQKDLPATRPTKDYSTRLYMTDGMIPKYTGYIPQRRYVFGNTYGDETRSLEVCAHNAPNFASFTRSKTFA</sequence>
<reference evidence="9" key="1">
    <citation type="journal article" date="2023" name="G3 (Bethesda)">
        <title>A reference genome for the long-term kleptoplast-retaining sea slug Elysia crispata morphotype clarki.</title>
        <authorList>
            <person name="Eastman K.E."/>
            <person name="Pendleton A.L."/>
            <person name="Shaikh M.A."/>
            <person name="Suttiyut T."/>
            <person name="Ogas R."/>
            <person name="Tomko P."/>
            <person name="Gavelis G."/>
            <person name="Widhalm J.R."/>
            <person name="Wisecaver J.H."/>
        </authorList>
    </citation>
    <scope>NUCLEOTIDE SEQUENCE</scope>
    <source>
        <strain evidence="9">ECLA1</strain>
    </source>
</reference>
<dbReference type="InterPro" id="IPR018902">
    <property type="entry name" value="CMI2A-C-like_dom"/>
</dbReference>
<evidence type="ECO:0000256" key="5">
    <source>
        <dbReference type="ARBA" id="ARBA00035661"/>
    </source>
</evidence>
<evidence type="ECO:0008006" key="11">
    <source>
        <dbReference type="Google" id="ProtNLM"/>
    </source>
</evidence>
<proteinExistence type="inferred from homology"/>
<name>A0AAE1CP25_9GAST</name>
<dbReference type="Pfam" id="PF10629">
    <property type="entry name" value="CMI2B-like"/>
    <property type="match status" value="3"/>
</dbReference>
<dbReference type="GO" id="GO:0005930">
    <property type="term" value="C:axoneme"/>
    <property type="evidence" value="ECO:0007669"/>
    <property type="project" value="UniProtKB-SubCell"/>
</dbReference>
<evidence type="ECO:0000259" key="7">
    <source>
        <dbReference type="Pfam" id="PF10629"/>
    </source>
</evidence>
<feature type="domain" description="Ciliary microtubule inner protein 2A-C-like" evidence="7">
    <location>
        <begin position="94"/>
        <end position="117"/>
    </location>
</feature>
<keyword evidence="2" id="KW-0963">Cytoplasm</keyword>
<feature type="domain" description="Ciliary microtubule inner protein 2A-C-like" evidence="7">
    <location>
        <begin position="266"/>
        <end position="290"/>
    </location>
</feature>
<accession>A0AAE1CP25</accession>
<evidence type="ECO:0000259" key="8">
    <source>
        <dbReference type="Pfam" id="PF22573"/>
    </source>
</evidence>
<dbReference type="PANTHER" id="PTHR22146:SF17">
    <property type="entry name" value="PROTEIN FAM166B-LIKE PROTEIN"/>
    <property type="match status" value="1"/>
</dbReference>
<keyword evidence="3" id="KW-0206">Cytoskeleton</keyword>
<evidence type="ECO:0000256" key="4">
    <source>
        <dbReference type="ARBA" id="ARBA00023273"/>
    </source>
</evidence>
<feature type="domain" description="Ciliary microtubule inner protein 2A-C-like" evidence="7">
    <location>
        <begin position="32"/>
        <end position="61"/>
    </location>
</feature>
<dbReference type="Proteomes" id="UP001283361">
    <property type="component" value="Unassembled WGS sequence"/>
</dbReference>